<feature type="transmembrane region" description="Helical" evidence="2">
    <location>
        <begin position="119"/>
        <end position="137"/>
    </location>
</feature>
<dbReference type="AlphaFoldDB" id="A0A518C4F1"/>
<evidence type="ECO:0000313" key="4">
    <source>
        <dbReference type="Proteomes" id="UP000318626"/>
    </source>
</evidence>
<proteinExistence type="predicted"/>
<dbReference type="Proteomes" id="UP000318626">
    <property type="component" value="Chromosome"/>
</dbReference>
<organism evidence="3 4">
    <name type="scientific">Bremerella volcania</name>
    <dbReference type="NCBI Taxonomy" id="2527984"/>
    <lineage>
        <taxon>Bacteria</taxon>
        <taxon>Pseudomonadati</taxon>
        <taxon>Planctomycetota</taxon>
        <taxon>Planctomycetia</taxon>
        <taxon>Pirellulales</taxon>
        <taxon>Pirellulaceae</taxon>
        <taxon>Bremerella</taxon>
    </lineage>
</organism>
<dbReference type="KEGG" id="bvo:Pan97_11030"/>
<dbReference type="OrthoDB" id="289120at2"/>
<evidence type="ECO:0000256" key="1">
    <source>
        <dbReference type="SAM" id="MobiDB-lite"/>
    </source>
</evidence>
<dbReference type="EMBL" id="CP036289">
    <property type="protein sequence ID" value="QDU74098.1"/>
    <property type="molecule type" value="Genomic_DNA"/>
</dbReference>
<feature type="transmembrane region" description="Helical" evidence="2">
    <location>
        <begin position="143"/>
        <end position="160"/>
    </location>
</feature>
<protein>
    <submittedName>
        <fullName evidence="3">Uncharacterized protein</fullName>
    </submittedName>
</protein>
<evidence type="ECO:0000313" key="3">
    <source>
        <dbReference type="EMBL" id="QDU74098.1"/>
    </source>
</evidence>
<keyword evidence="2" id="KW-0812">Transmembrane</keyword>
<sequence length="167" mass="17763">MSQFEEDPFRSPVPTQSPGYRAPPGQANTGLIIAVAIINYVFGGLQVGCGACLAIFGATFTQMMQGVIEQEQQMTPQDMAGFKIMSAVFIGMGVVFALTGLPTILAGYGVQCQKEWGRILTIVLAGIAALMAVMFLLGLNPLGLFFAGYAIFTLVVLLNSDNARAFK</sequence>
<dbReference type="RefSeq" id="WP_144971097.1">
    <property type="nucleotide sequence ID" value="NZ_CP036289.1"/>
</dbReference>
<keyword evidence="2" id="KW-0472">Membrane</keyword>
<keyword evidence="2" id="KW-1133">Transmembrane helix</keyword>
<feature type="transmembrane region" description="Helical" evidence="2">
    <location>
        <begin position="31"/>
        <end position="56"/>
    </location>
</feature>
<feature type="transmembrane region" description="Helical" evidence="2">
    <location>
        <begin position="84"/>
        <end position="107"/>
    </location>
</feature>
<reference evidence="4" key="1">
    <citation type="submission" date="2019-02" db="EMBL/GenBank/DDBJ databases">
        <title>Deep-cultivation of Planctomycetes and their phenomic and genomic characterization uncovers novel biology.</title>
        <authorList>
            <person name="Wiegand S."/>
            <person name="Jogler M."/>
            <person name="Boedeker C."/>
            <person name="Pinto D."/>
            <person name="Vollmers J."/>
            <person name="Rivas-Marin E."/>
            <person name="Kohn T."/>
            <person name="Peeters S.H."/>
            <person name="Heuer A."/>
            <person name="Rast P."/>
            <person name="Oberbeckmann S."/>
            <person name="Bunk B."/>
            <person name="Jeske O."/>
            <person name="Meyerdierks A."/>
            <person name="Storesund J.E."/>
            <person name="Kallscheuer N."/>
            <person name="Luecker S."/>
            <person name="Lage O.M."/>
            <person name="Pohl T."/>
            <person name="Merkel B.J."/>
            <person name="Hornburger P."/>
            <person name="Mueller R.-W."/>
            <person name="Bruemmer F."/>
            <person name="Labrenz M."/>
            <person name="Spormann A.M."/>
            <person name="Op den Camp H."/>
            <person name="Overmann J."/>
            <person name="Amann R."/>
            <person name="Jetten M.S.M."/>
            <person name="Mascher T."/>
            <person name="Medema M.H."/>
            <person name="Devos D.P."/>
            <person name="Kaster A.-K."/>
            <person name="Ovreas L."/>
            <person name="Rohde M."/>
            <person name="Galperin M.Y."/>
            <person name="Jogler C."/>
        </authorList>
    </citation>
    <scope>NUCLEOTIDE SEQUENCE [LARGE SCALE GENOMIC DNA]</scope>
    <source>
        <strain evidence="4">Pan97</strain>
    </source>
</reference>
<evidence type="ECO:0000256" key="2">
    <source>
        <dbReference type="SAM" id="Phobius"/>
    </source>
</evidence>
<gene>
    <name evidence="3" type="ORF">Pan97_11030</name>
</gene>
<accession>A0A518C4F1</accession>
<keyword evidence="4" id="KW-1185">Reference proteome</keyword>
<feature type="region of interest" description="Disordered" evidence="1">
    <location>
        <begin position="1"/>
        <end position="21"/>
    </location>
</feature>
<name>A0A518C4F1_9BACT</name>